<protein>
    <recommendedName>
        <fullName evidence="3">methylated-DNA--[protein]-cysteine S-methyltransferase</fullName>
        <ecNumber evidence="3">2.1.1.63</ecNumber>
    </recommendedName>
</protein>
<keyword evidence="7" id="KW-0234">DNA repair</keyword>
<dbReference type="Pfam" id="PF01035">
    <property type="entry name" value="DNA_binding_1"/>
    <property type="match status" value="1"/>
</dbReference>
<evidence type="ECO:0000313" key="11">
    <source>
        <dbReference type="Proteomes" id="UP000237682"/>
    </source>
</evidence>
<evidence type="ECO:0000256" key="2">
    <source>
        <dbReference type="ARBA" id="ARBA00008711"/>
    </source>
</evidence>
<dbReference type="PANTHER" id="PTHR10815:SF5">
    <property type="entry name" value="METHYLATED-DNA--PROTEIN-CYSTEINE METHYLTRANSFERASE"/>
    <property type="match status" value="1"/>
</dbReference>
<dbReference type="InterPro" id="IPR036217">
    <property type="entry name" value="MethylDNA_cys_MeTrfase_DNAb"/>
</dbReference>
<keyword evidence="6" id="KW-0227">DNA damage</keyword>
<comment type="similarity">
    <text evidence="2">Belongs to the MGMT family.</text>
</comment>
<evidence type="ECO:0000256" key="7">
    <source>
        <dbReference type="ARBA" id="ARBA00023204"/>
    </source>
</evidence>
<comment type="catalytic activity">
    <reaction evidence="8">
        <text>a 6-O-methyl-2'-deoxyguanosine in DNA + L-cysteinyl-[protein] = S-methyl-L-cysteinyl-[protein] + a 2'-deoxyguanosine in DNA</text>
        <dbReference type="Rhea" id="RHEA:24000"/>
        <dbReference type="Rhea" id="RHEA-COMP:10131"/>
        <dbReference type="Rhea" id="RHEA-COMP:10132"/>
        <dbReference type="Rhea" id="RHEA-COMP:11367"/>
        <dbReference type="Rhea" id="RHEA-COMP:11368"/>
        <dbReference type="ChEBI" id="CHEBI:29950"/>
        <dbReference type="ChEBI" id="CHEBI:82612"/>
        <dbReference type="ChEBI" id="CHEBI:85445"/>
        <dbReference type="ChEBI" id="CHEBI:85448"/>
        <dbReference type="EC" id="2.1.1.63"/>
    </reaction>
</comment>
<dbReference type="EC" id="2.1.1.63" evidence="3"/>
<evidence type="ECO:0000256" key="8">
    <source>
        <dbReference type="ARBA" id="ARBA00049348"/>
    </source>
</evidence>
<dbReference type="Proteomes" id="UP000237682">
    <property type="component" value="Unassembled WGS sequence"/>
</dbReference>
<dbReference type="GO" id="GO:0032259">
    <property type="term" value="P:methylation"/>
    <property type="evidence" value="ECO:0007669"/>
    <property type="project" value="UniProtKB-KW"/>
</dbReference>
<proteinExistence type="inferred from homology"/>
<sequence length="182" mass="19330">MTSPHFALFDTEIGTCALAWGDKGLVSVQLPSHSPAGLRARMLRSLPEAVESEPPAPVRRAITAIQALLAGEAADLGFIELDMTAVPEFNRRVYAVARSIPPGSTMTYGEIAKQLGDPLLARDVGQAMGQNPFTIVMPCHRVMAAGGKFGGFSAYGGVATKRRLLEIEGALPKPEPTLFGWA</sequence>
<dbReference type="RefSeq" id="WP_105863508.1">
    <property type="nucleotide sequence ID" value="NZ_PUEJ01000006.1"/>
</dbReference>
<name>A0A2S9QA38_9HYPH</name>
<dbReference type="AlphaFoldDB" id="A0A2S9QA38"/>
<dbReference type="EMBL" id="PUEJ01000006">
    <property type="protein sequence ID" value="PRH86212.1"/>
    <property type="molecule type" value="Genomic_DNA"/>
</dbReference>
<keyword evidence="4 10" id="KW-0489">Methyltransferase</keyword>
<evidence type="ECO:0000313" key="10">
    <source>
        <dbReference type="EMBL" id="PRH86212.1"/>
    </source>
</evidence>
<evidence type="ECO:0000256" key="6">
    <source>
        <dbReference type="ARBA" id="ARBA00022763"/>
    </source>
</evidence>
<dbReference type="InterPro" id="IPR036631">
    <property type="entry name" value="MGMT_N_sf"/>
</dbReference>
<accession>A0A2S9QA38</accession>
<dbReference type="PROSITE" id="PS00374">
    <property type="entry name" value="MGMT"/>
    <property type="match status" value="1"/>
</dbReference>
<dbReference type="SUPFAM" id="SSF46767">
    <property type="entry name" value="Methylated DNA-protein cysteine methyltransferase, C-terminal domain"/>
    <property type="match status" value="1"/>
</dbReference>
<dbReference type="Gene3D" id="3.30.160.70">
    <property type="entry name" value="Methylated DNA-protein cysteine methyltransferase domain"/>
    <property type="match status" value="1"/>
</dbReference>
<dbReference type="FunFam" id="1.10.10.10:FF:000214">
    <property type="entry name" value="Methylated-DNA--protein-cysteine methyltransferase"/>
    <property type="match status" value="1"/>
</dbReference>
<evidence type="ECO:0000256" key="3">
    <source>
        <dbReference type="ARBA" id="ARBA00011918"/>
    </source>
</evidence>
<evidence type="ECO:0000256" key="4">
    <source>
        <dbReference type="ARBA" id="ARBA00022603"/>
    </source>
</evidence>
<dbReference type="OrthoDB" id="9802228at2"/>
<feature type="domain" description="Methylated-DNA-[protein]-cysteine S-methyltransferase DNA binding" evidence="9">
    <location>
        <begin position="88"/>
        <end position="170"/>
    </location>
</feature>
<dbReference type="InterPro" id="IPR036388">
    <property type="entry name" value="WH-like_DNA-bd_sf"/>
</dbReference>
<dbReference type="InterPro" id="IPR014048">
    <property type="entry name" value="MethylDNA_cys_MeTrfase_DNA-bd"/>
</dbReference>
<comment type="caution">
    <text evidence="10">The sequence shown here is derived from an EMBL/GenBank/DDBJ whole genome shotgun (WGS) entry which is preliminary data.</text>
</comment>
<dbReference type="GO" id="GO:0003908">
    <property type="term" value="F:methylated-DNA-[protein]-cysteine S-methyltransferase activity"/>
    <property type="evidence" value="ECO:0007669"/>
    <property type="project" value="UniProtKB-EC"/>
</dbReference>
<comment type="catalytic activity">
    <reaction evidence="1">
        <text>a 4-O-methyl-thymidine in DNA + L-cysteinyl-[protein] = a thymidine in DNA + S-methyl-L-cysteinyl-[protein]</text>
        <dbReference type="Rhea" id="RHEA:53428"/>
        <dbReference type="Rhea" id="RHEA-COMP:10131"/>
        <dbReference type="Rhea" id="RHEA-COMP:10132"/>
        <dbReference type="Rhea" id="RHEA-COMP:13555"/>
        <dbReference type="Rhea" id="RHEA-COMP:13556"/>
        <dbReference type="ChEBI" id="CHEBI:29950"/>
        <dbReference type="ChEBI" id="CHEBI:82612"/>
        <dbReference type="ChEBI" id="CHEBI:137386"/>
        <dbReference type="ChEBI" id="CHEBI:137387"/>
        <dbReference type="EC" id="2.1.1.63"/>
    </reaction>
</comment>
<dbReference type="CDD" id="cd06445">
    <property type="entry name" value="ATase"/>
    <property type="match status" value="1"/>
</dbReference>
<dbReference type="PANTHER" id="PTHR10815">
    <property type="entry name" value="METHYLATED-DNA--PROTEIN-CYSTEINE METHYLTRANSFERASE"/>
    <property type="match status" value="1"/>
</dbReference>
<evidence type="ECO:0000256" key="1">
    <source>
        <dbReference type="ARBA" id="ARBA00001286"/>
    </source>
</evidence>
<gene>
    <name evidence="10" type="ORF">C5L14_18400</name>
</gene>
<dbReference type="Gene3D" id="1.10.10.10">
    <property type="entry name" value="Winged helix-like DNA-binding domain superfamily/Winged helix DNA-binding domain"/>
    <property type="match status" value="1"/>
</dbReference>
<evidence type="ECO:0000256" key="5">
    <source>
        <dbReference type="ARBA" id="ARBA00022679"/>
    </source>
</evidence>
<dbReference type="InterPro" id="IPR001497">
    <property type="entry name" value="MethylDNA_cys_MeTrfase_AS"/>
</dbReference>
<dbReference type="GO" id="GO:0006281">
    <property type="term" value="P:DNA repair"/>
    <property type="evidence" value="ECO:0007669"/>
    <property type="project" value="UniProtKB-KW"/>
</dbReference>
<dbReference type="NCBIfam" id="TIGR00589">
    <property type="entry name" value="ogt"/>
    <property type="match status" value="1"/>
</dbReference>
<evidence type="ECO:0000259" key="9">
    <source>
        <dbReference type="Pfam" id="PF01035"/>
    </source>
</evidence>
<keyword evidence="5 10" id="KW-0808">Transferase</keyword>
<dbReference type="SUPFAM" id="SSF53155">
    <property type="entry name" value="Methylated DNA-protein cysteine methyltransferase domain"/>
    <property type="match status" value="1"/>
</dbReference>
<organism evidence="10 11">
    <name type="scientific">Labrys okinawensis</name>
    <dbReference type="NCBI Taxonomy" id="346911"/>
    <lineage>
        <taxon>Bacteria</taxon>
        <taxon>Pseudomonadati</taxon>
        <taxon>Pseudomonadota</taxon>
        <taxon>Alphaproteobacteria</taxon>
        <taxon>Hyphomicrobiales</taxon>
        <taxon>Xanthobacteraceae</taxon>
        <taxon>Labrys</taxon>
    </lineage>
</organism>
<keyword evidence="11" id="KW-1185">Reference proteome</keyword>
<reference evidence="10 11" key="1">
    <citation type="submission" date="2018-02" db="EMBL/GenBank/DDBJ databases">
        <title>Whole genome sequencing of endophytic bacterium.</title>
        <authorList>
            <person name="Eedara R."/>
            <person name="Podile A.R."/>
        </authorList>
    </citation>
    <scope>NUCLEOTIDE SEQUENCE [LARGE SCALE GENOMIC DNA]</scope>
    <source>
        <strain evidence="10 11">RP1T</strain>
    </source>
</reference>